<dbReference type="InterPro" id="IPR033443">
    <property type="entry name" value="PROP1-like_PPR_dom"/>
</dbReference>
<protein>
    <recommendedName>
        <fullName evidence="4">PROP1-like PPR domain-containing protein</fullName>
    </recommendedName>
</protein>
<reference evidence="5 6" key="1">
    <citation type="journal article" date="2015" name="Genome Biol. Evol.">
        <title>Comparative Genomics of a Bacterivorous Green Alga Reveals Evolutionary Causalities and Consequences of Phago-Mixotrophic Mode of Nutrition.</title>
        <authorList>
            <person name="Burns J.A."/>
            <person name="Paasch A."/>
            <person name="Narechania A."/>
            <person name="Kim E."/>
        </authorList>
    </citation>
    <scope>NUCLEOTIDE SEQUENCE [LARGE SCALE GENOMIC DNA]</scope>
    <source>
        <strain evidence="5 6">PLY_AMNH</strain>
    </source>
</reference>
<comment type="caution">
    <text evidence="5">The sequence shown here is derived from an EMBL/GenBank/DDBJ whole genome shotgun (WGS) entry which is preliminary data.</text>
</comment>
<keyword evidence="6" id="KW-1185">Reference proteome</keyword>
<feature type="domain" description="PROP1-like PPR" evidence="4">
    <location>
        <begin position="27"/>
        <end position="139"/>
    </location>
</feature>
<evidence type="ECO:0000259" key="4">
    <source>
        <dbReference type="Pfam" id="PF17177"/>
    </source>
</evidence>
<feature type="repeat" description="PPR" evidence="3">
    <location>
        <begin position="46"/>
        <end position="80"/>
    </location>
</feature>
<sequence length="285" mass="30780">MEAKGIPADASTWAVLISAAGTMGGMEGAFRERVRMRVEAPEIVPTPAVFAALIKTCAKAGDLEGAAKVLKDMQRERVDMGRLPLEAAMAHNALLQAYVEAGEDELAVRLASSMVDAMLSIETKLYDSVLDMAWRRGERWEALELVKTALDNCAFYNYAVLRYVEINTSPDTPLRMKLRSCSVGAAAAQIALLLGLLEGSVHSAKQLPTGGIRERLEIGIGQDSGARALKQGVKAVLDEFEIPGVEDTPDGLAISLYEVYQWLLAEKSSVKGPVSERICNTPTDL</sequence>
<evidence type="ECO:0000313" key="5">
    <source>
        <dbReference type="EMBL" id="KAK3266477.1"/>
    </source>
</evidence>
<dbReference type="NCBIfam" id="TIGR00756">
    <property type="entry name" value="PPR"/>
    <property type="match status" value="1"/>
</dbReference>
<evidence type="ECO:0000256" key="1">
    <source>
        <dbReference type="ARBA" id="ARBA00007626"/>
    </source>
</evidence>
<dbReference type="EMBL" id="LGRX02013033">
    <property type="protein sequence ID" value="KAK3266477.1"/>
    <property type="molecule type" value="Genomic_DNA"/>
</dbReference>
<keyword evidence="2" id="KW-0677">Repeat</keyword>
<evidence type="ECO:0000313" key="6">
    <source>
        <dbReference type="Proteomes" id="UP001190700"/>
    </source>
</evidence>
<dbReference type="PANTHER" id="PTHR47447">
    <property type="entry name" value="OS03G0856100 PROTEIN"/>
    <property type="match status" value="1"/>
</dbReference>
<dbReference type="PANTHER" id="PTHR47447:SF17">
    <property type="entry name" value="OS12G0638900 PROTEIN"/>
    <property type="match status" value="1"/>
</dbReference>
<gene>
    <name evidence="5" type="ORF">CYMTET_24896</name>
</gene>
<evidence type="ECO:0000256" key="3">
    <source>
        <dbReference type="PROSITE-ProRule" id="PRU00708"/>
    </source>
</evidence>
<dbReference type="Pfam" id="PF17177">
    <property type="entry name" value="PPR_long"/>
    <property type="match status" value="1"/>
</dbReference>
<organism evidence="5 6">
    <name type="scientific">Cymbomonas tetramitiformis</name>
    <dbReference type="NCBI Taxonomy" id="36881"/>
    <lineage>
        <taxon>Eukaryota</taxon>
        <taxon>Viridiplantae</taxon>
        <taxon>Chlorophyta</taxon>
        <taxon>Pyramimonadophyceae</taxon>
        <taxon>Pyramimonadales</taxon>
        <taxon>Pyramimonadaceae</taxon>
        <taxon>Cymbomonas</taxon>
    </lineage>
</organism>
<dbReference type="Proteomes" id="UP001190700">
    <property type="component" value="Unassembled WGS sequence"/>
</dbReference>
<name>A0AAE0KZL3_9CHLO</name>
<dbReference type="PROSITE" id="PS51375">
    <property type="entry name" value="PPR"/>
    <property type="match status" value="1"/>
</dbReference>
<dbReference type="InterPro" id="IPR011990">
    <property type="entry name" value="TPR-like_helical_dom_sf"/>
</dbReference>
<evidence type="ECO:0000256" key="2">
    <source>
        <dbReference type="ARBA" id="ARBA00022737"/>
    </source>
</evidence>
<dbReference type="AlphaFoldDB" id="A0AAE0KZL3"/>
<dbReference type="Gene3D" id="1.25.40.10">
    <property type="entry name" value="Tetratricopeptide repeat domain"/>
    <property type="match status" value="1"/>
</dbReference>
<proteinExistence type="inferred from homology"/>
<comment type="similarity">
    <text evidence="1">Belongs to the PPR family. P subfamily.</text>
</comment>
<dbReference type="InterPro" id="IPR002885">
    <property type="entry name" value="PPR_rpt"/>
</dbReference>
<accession>A0AAE0KZL3</accession>